<accession>F5HTE7</accession>
<gene>
    <name evidence="2" type="primary">P1</name>
</gene>
<evidence type="ECO:0000256" key="1">
    <source>
        <dbReference type="SAM" id="MobiDB-lite"/>
    </source>
</evidence>
<name>F5HTE7_9POTV</name>
<reference evidence="2" key="1">
    <citation type="journal article" date="2012" name="Arch. Virol.">
        <title>Variability in the P1 gene helps to refine phylogenetic relationships among leek yellow stripe virus isolates from garlic.</title>
        <authorList>
            <person name="Yoshida N."/>
            <person name="Shimura H."/>
            <person name="Yamashita K."/>
            <person name="Suzuki M."/>
            <person name="Masuta C."/>
        </authorList>
    </citation>
    <scope>NUCLEOTIDE SEQUENCE</scope>
    <source>
        <strain evidence="2">Okinawa-1-950</strain>
    </source>
</reference>
<protein>
    <submittedName>
        <fullName evidence="2">p1 protein</fullName>
    </submittedName>
</protein>
<evidence type="ECO:0000313" key="2">
    <source>
        <dbReference type="EMBL" id="BAK38505.1"/>
    </source>
</evidence>
<feature type="compositionally biased region" description="Basic and acidic residues" evidence="1">
    <location>
        <begin position="257"/>
        <end position="266"/>
    </location>
</feature>
<organism evidence="2">
    <name type="scientific">Leek yellow stripe virus</name>
    <dbReference type="NCBI Taxonomy" id="42004"/>
    <lineage>
        <taxon>Viruses</taxon>
        <taxon>Riboviria</taxon>
        <taxon>Orthornavirae</taxon>
        <taxon>Pisuviricota</taxon>
        <taxon>Stelpaviricetes</taxon>
        <taxon>Patatavirales</taxon>
        <taxon>Potyviridae</taxon>
        <taxon>Potyvirus</taxon>
        <taxon>Potyvirus ampeloprasi</taxon>
    </lineage>
</organism>
<proteinExistence type="predicted"/>
<feature type="region of interest" description="Disordered" evidence="1">
    <location>
        <begin position="257"/>
        <end position="280"/>
    </location>
</feature>
<dbReference type="EMBL" id="AB636327">
    <property type="protein sequence ID" value="BAK38505.1"/>
    <property type="molecule type" value="Genomic_RNA"/>
</dbReference>
<feature type="non-terminal residue" evidence="2">
    <location>
        <position position="280"/>
    </location>
</feature>
<sequence>MAKLFRFTKDEKYGQAKAHTSEDMVAKQRKMLSGILERLQASDQTSSYIFGATGYGKVQNSKSLCARRMGARYNREDDVYECITCNGAFGTKEDYKEHDCDEENEDIEMVSEVFHPEAKACHTLLDDTVHGQENESQSIHFGSFNESALAGGNIESNTLDKPLSTLNDKDNVIYFGSFDTPISLGDTQRKNALEDSTHDSKGEDAVIYFGSFETPITLGNGPAFNKAPAMDTHKLGHEQKVGEQVEQAIVNVISSETKEQVTKHATPDPSLVRLQSRQRT</sequence>